<proteinExistence type="predicted"/>
<dbReference type="Pfam" id="PF00400">
    <property type="entry name" value="WD40"/>
    <property type="match status" value="5"/>
</dbReference>
<dbReference type="PRINTS" id="PR00320">
    <property type="entry name" value="GPROTEINBRPT"/>
</dbReference>
<dbReference type="InterPro" id="IPR015943">
    <property type="entry name" value="WD40/YVTN_repeat-like_dom_sf"/>
</dbReference>
<dbReference type="PANTHER" id="PTHR19848">
    <property type="entry name" value="WD40 REPEAT PROTEIN"/>
    <property type="match status" value="1"/>
</dbReference>
<accession>A0ABQ5KZ50</accession>
<evidence type="ECO:0000256" key="1">
    <source>
        <dbReference type="ARBA" id="ARBA00022574"/>
    </source>
</evidence>
<dbReference type="Proteomes" id="UP001057375">
    <property type="component" value="Unassembled WGS sequence"/>
</dbReference>
<dbReference type="SMART" id="SM00320">
    <property type="entry name" value="WD40"/>
    <property type="match status" value="5"/>
</dbReference>
<dbReference type="PROSITE" id="PS50082">
    <property type="entry name" value="WD_REPEATS_2"/>
    <property type="match status" value="3"/>
</dbReference>
<comment type="caution">
    <text evidence="4">The sequence shown here is derived from an EMBL/GenBank/DDBJ whole genome shotgun (WGS) entry which is preliminary data.</text>
</comment>
<dbReference type="EMBL" id="BQXS01011292">
    <property type="protein sequence ID" value="GKT36749.1"/>
    <property type="molecule type" value="Genomic_DNA"/>
</dbReference>
<evidence type="ECO:0000256" key="3">
    <source>
        <dbReference type="PROSITE-ProRule" id="PRU00221"/>
    </source>
</evidence>
<dbReference type="InterPro" id="IPR036322">
    <property type="entry name" value="WD40_repeat_dom_sf"/>
</dbReference>
<keyword evidence="1 3" id="KW-0853">WD repeat</keyword>
<dbReference type="InterPro" id="IPR020472">
    <property type="entry name" value="WD40_PAC1"/>
</dbReference>
<dbReference type="PROSITE" id="PS50294">
    <property type="entry name" value="WD_REPEATS_REGION"/>
    <property type="match status" value="1"/>
</dbReference>
<keyword evidence="2" id="KW-0677">Repeat</keyword>
<evidence type="ECO:0000313" key="4">
    <source>
        <dbReference type="EMBL" id="GKT36749.1"/>
    </source>
</evidence>
<evidence type="ECO:0000313" key="5">
    <source>
        <dbReference type="Proteomes" id="UP001057375"/>
    </source>
</evidence>
<dbReference type="PANTHER" id="PTHR19848:SF8">
    <property type="entry name" value="F-BOX AND WD REPEAT DOMAIN CONTAINING 7"/>
    <property type="match status" value="1"/>
</dbReference>
<feature type="repeat" description="WD" evidence="3">
    <location>
        <begin position="204"/>
        <end position="221"/>
    </location>
</feature>
<dbReference type="SUPFAM" id="SSF50978">
    <property type="entry name" value="WD40 repeat-like"/>
    <property type="match status" value="1"/>
</dbReference>
<protein>
    <submittedName>
        <fullName evidence="4">Uncharacterized protein</fullName>
    </submittedName>
</protein>
<feature type="repeat" description="WD" evidence="3">
    <location>
        <begin position="118"/>
        <end position="150"/>
    </location>
</feature>
<name>A0ABQ5KZ50_9EUKA</name>
<dbReference type="Gene3D" id="2.130.10.10">
    <property type="entry name" value="YVTN repeat-like/Quinoprotein amine dehydrogenase"/>
    <property type="match status" value="2"/>
</dbReference>
<dbReference type="InterPro" id="IPR001680">
    <property type="entry name" value="WD40_rpt"/>
</dbReference>
<evidence type="ECO:0000256" key="2">
    <source>
        <dbReference type="ARBA" id="ARBA00022737"/>
    </source>
</evidence>
<keyword evidence="5" id="KW-1185">Reference proteome</keyword>
<feature type="repeat" description="WD" evidence="3">
    <location>
        <begin position="244"/>
        <end position="285"/>
    </location>
</feature>
<sequence>MSVVDDIKTIVPKTICQQPISFLGIQNDTPICWSRDGQYLTLVSDSRSIYICKLVEKKETGTTTVEVLDQLRGCKSHVNCLEFSPNDQFLIAGEDDGFCIFNMAQKKVIYRVMTEKHESAHDSAVKCALWIFEGRILLTGSKDTTIKAWDTTGLAAERPKLEFVETLSQHKGPVLILSATFPSFSRSPEVSMTIPTTSTNSPFLLASAGRDSTVQIWNITTLTPPYLEKRKDDKSICVKAVKGIEGHRGDIISLSWRPDSIHLYTGARDNCVNCFNVTSGVRIKTNTDHFGDVTSIVACGPNRILTSSADGSVKLYTITSPDDPQPGIIAPLPKDEEPEEEQEVTSLAAESDFLTDLLKDAGASEATPALLPQSVPHDALVFSFNPINGDEVARMRLNPRLPFLATA</sequence>
<gene>
    <name evidence="4" type="ORF">ADUPG1_009655</name>
</gene>
<feature type="non-terminal residue" evidence="4">
    <location>
        <position position="407"/>
    </location>
</feature>
<organism evidence="4 5">
    <name type="scientific">Aduncisulcus paluster</name>
    <dbReference type="NCBI Taxonomy" id="2918883"/>
    <lineage>
        <taxon>Eukaryota</taxon>
        <taxon>Metamonada</taxon>
        <taxon>Carpediemonas-like organisms</taxon>
        <taxon>Aduncisulcus</taxon>
    </lineage>
</organism>
<reference evidence="4" key="1">
    <citation type="submission" date="2022-03" db="EMBL/GenBank/DDBJ databases">
        <title>Draft genome sequence of Aduncisulcus paluster, a free-living microaerophilic Fornicata.</title>
        <authorList>
            <person name="Yuyama I."/>
            <person name="Kume K."/>
            <person name="Tamura T."/>
            <person name="Inagaki Y."/>
            <person name="Hashimoto T."/>
        </authorList>
    </citation>
    <scope>NUCLEOTIDE SEQUENCE</scope>
    <source>
        <strain evidence="4">NY0171</strain>
    </source>
</reference>